<comment type="caution">
    <text evidence="6">The sequence shown here is derived from an EMBL/GenBank/DDBJ whole genome shotgun (WGS) entry which is preliminary data.</text>
</comment>
<keyword evidence="2" id="KW-0813">Transport</keyword>
<dbReference type="EMBL" id="APVH01000013">
    <property type="protein sequence ID" value="EPX84099.1"/>
    <property type="molecule type" value="Genomic_DNA"/>
</dbReference>
<gene>
    <name evidence="6" type="ORF">Salmuc_01874</name>
</gene>
<dbReference type="SMART" id="SM00382">
    <property type="entry name" value="AAA"/>
    <property type="match status" value="1"/>
</dbReference>
<dbReference type="InterPro" id="IPR003439">
    <property type="entry name" value="ABC_transporter-like_ATP-bd"/>
</dbReference>
<dbReference type="eggNOG" id="COG1136">
    <property type="taxonomic scope" value="Bacteria"/>
</dbReference>
<sequence length="197" mass="21508">MTLFEGANMTLRYDAAGAPAFSDLSLSIRKGDCWFLSGPSGAGKTSLLRVIAGLETPDATRLVRRFERPGFAFAEPRLLPDLTVAQNLSLVRSDGRDMMPALSQLGLQDMADRPAATLSKGQAQRVALLRALSTEPDILLLDEALGGLDAGRWEAARDMICRERKRTGLAIIEVTHDPARRLFQGQSLSLDKARETR</sequence>
<protein>
    <submittedName>
        <fullName evidence="6">ABC transporter, ATP-binding protein</fullName>
    </submittedName>
</protein>
<evidence type="ECO:0000313" key="7">
    <source>
        <dbReference type="Proteomes" id="UP000015347"/>
    </source>
</evidence>
<evidence type="ECO:0000256" key="4">
    <source>
        <dbReference type="ARBA" id="ARBA00022840"/>
    </source>
</evidence>
<dbReference type="Gene3D" id="3.40.50.300">
    <property type="entry name" value="P-loop containing nucleotide triphosphate hydrolases"/>
    <property type="match status" value="1"/>
</dbReference>
<organism evidence="6 7">
    <name type="scientific">Salipiger mucosus DSM 16094</name>
    <dbReference type="NCBI Taxonomy" id="1123237"/>
    <lineage>
        <taxon>Bacteria</taxon>
        <taxon>Pseudomonadati</taxon>
        <taxon>Pseudomonadota</taxon>
        <taxon>Alphaproteobacteria</taxon>
        <taxon>Rhodobacterales</taxon>
        <taxon>Roseobacteraceae</taxon>
        <taxon>Salipiger</taxon>
    </lineage>
</organism>
<dbReference type="GO" id="GO:0016887">
    <property type="term" value="F:ATP hydrolysis activity"/>
    <property type="evidence" value="ECO:0007669"/>
    <property type="project" value="InterPro"/>
</dbReference>
<dbReference type="PANTHER" id="PTHR42788">
    <property type="entry name" value="TAURINE IMPORT ATP-BINDING PROTEIN-RELATED"/>
    <property type="match status" value="1"/>
</dbReference>
<dbReference type="InterPro" id="IPR027417">
    <property type="entry name" value="P-loop_NTPase"/>
</dbReference>
<keyword evidence="4 6" id="KW-0067">ATP-binding</keyword>
<dbReference type="PROSITE" id="PS00211">
    <property type="entry name" value="ABC_TRANSPORTER_1"/>
    <property type="match status" value="1"/>
</dbReference>
<keyword evidence="7" id="KW-1185">Reference proteome</keyword>
<keyword evidence="3" id="KW-0547">Nucleotide-binding</keyword>
<evidence type="ECO:0000256" key="3">
    <source>
        <dbReference type="ARBA" id="ARBA00022741"/>
    </source>
</evidence>
<dbReference type="InterPro" id="IPR003593">
    <property type="entry name" value="AAA+_ATPase"/>
</dbReference>
<comment type="similarity">
    <text evidence="1">Belongs to the ABC transporter superfamily.</text>
</comment>
<evidence type="ECO:0000256" key="2">
    <source>
        <dbReference type="ARBA" id="ARBA00022448"/>
    </source>
</evidence>
<dbReference type="HOGENOM" id="CLU_000604_1_22_5"/>
<dbReference type="OrthoDB" id="9800654at2"/>
<feature type="domain" description="ABC transporter" evidence="5">
    <location>
        <begin position="4"/>
        <end position="196"/>
    </location>
</feature>
<dbReference type="Pfam" id="PF00005">
    <property type="entry name" value="ABC_tran"/>
    <property type="match status" value="1"/>
</dbReference>
<evidence type="ECO:0000313" key="6">
    <source>
        <dbReference type="EMBL" id="EPX84099.1"/>
    </source>
</evidence>
<dbReference type="GO" id="GO:0005524">
    <property type="term" value="F:ATP binding"/>
    <property type="evidence" value="ECO:0007669"/>
    <property type="project" value="UniProtKB-KW"/>
</dbReference>
<name>S9SD16_9RHOB</name>
<accession>S9SD16</accession>
<dbReference type="AlphaFoldDB" id="S9SD16"/>
<dbReference type="SUPFAM" id="SSF52540">
    <property type="entry name" value="P-loop containing nucleoside triphosphate hydrolases"/>
    <property type="match status" value="1"/>
</dbReference>
<evidence type="ECO:0000259" key="5">
    <source>
        <dbReference type="PROSITE" id="PS50893"/>
    </source>
</evidence>
<dbReference type="InterPro" id="IPR017871">
    <property type="entry name" value="ABC_transporter-like_CS"/>
</dbReference>
<proteinExistence type="inferred from homology"/>
<dbReference type="Proteomes" id="UP000015347">
    <property type="component" value="Unassembled WGS sequence"/>
</dbReference>
<dbReference type="RefSeq" id="WP_020038293.1">
    <property type="nucleotide sequence ID" value="NZ_KE557274.1"/>
</dbReference>
<evidence type="ECO:0000256" key="1">
    <source>
        <dbReference type="ARBA" id="ARBA00005417"/>
    </source>
</evidence>
<dbReference type="PROSITE" id="PS50893">
    <property type="entry name" value="ABC_TRANSPORTER_2"/>
    <property type="match status" value="1"/>
</dbReference>
<dbReference type="STRING" id="1123237.Salmuc_01874"/>
<reference evidence="7" key="1">
    <citation type="journal article" date="2014" name="Stand. Genomic Sci.">
        <title>Genome sequence of the exopolysaccharide-producing Salipiger mucosus type strain (DSM 16094(T)), a moderately halophilic member of the Roseobacter clade.</title>
        <authorList>
            <person name="Riedel T."/>
            <person name="Spring S."/>
            <person name="Fiebig A."/>
            <person name="Petersen J."/>
            <person name="Kyrpides N.C."/>
            <person name="Goker M."/>
            <person name="Klenk H.P."/>
        </authorList>
    </citation>
    <scope>NUCLEOTIDE SEQUENCE [LARGE SCALE GENOMIC DNA]</scope>
    <source>
        <strain evidence="7">DSM 16094</strain>
    </source>
</reference>
<dbReference type="PANTHER" id="PTHR42788:SF13">
    <property type="entry name" value="ALIPHATIC SULFONATES IMPORT ATP-BINDING PROTEIN SSUB"/>
    <property type="match status" value="1"/>
</dbReference>
<dbReference type="InterPro" id="IPR050166">
    <property type="entry name" value="ABC_transporter_ATP-bind"/>
</dbReference>